<dbReference type="RefSeq" id="XP_062653210.1">
    <property type="nucleotide sequence ID" value="XM_062797526.1"/>
</dbReference>
<protein>
    <submittedName>
        <fullName evidence="1">Uncharacterized protein</fullName>
    </submittedName>
</protein>
<reference evidence="1" key="2">
    <citation type="submission" date="2023-05" db="EMBL/GenBank/DDBJ databases">
        <authorList>
            <consortium name="Lawrence Berkeley National Laboratory"/>
            <person name="Steindorff A."/>
            <person name="Hensen N."/>
            <person name="Bonometti L."/>
            <person name="Westerberg I."/>
            <person name="Brannstrom I.O."/>
            <person name="Guillou S."/>
            <person name="Cros-Aarteil S."/>
            <person name="Calhoun S."/>
            <person name="Haridas S."/>
            <person name="Kuo A."/>
            <person name="Mondo S."/>
            <person name="Pangilinan J."/>
            <person name="Riley R."/>
            <person name="Labutti K."/>
            <person name="Andreopoulos B."/>
            <person name="Lipzen A."/>
            <person name="Chen C."/>
            <person name="Yanf M."/>
            <person name="Daum C."/>
            <person name="Ng V."/>
            <person name="Clum A."/>
            <person name="Ohm R."/>
            <person name="Martin F."/>
            <person name="Silar P."/>
            <person name="Natvig D."/>
            <person name="Lalanne C."/>
            <person name="Gautier V."/>
            <person name="Ament-Velasquez S.L."/>
            <person name="Kruys A."/>
            <person name="Hutchinson M.I."/>
            <person name="Powell A.J."/>
            <person name="Barry K."/>
            <person name="Miller A.N."/>
            <person name="Grigoriev I.V."/>
            <person name="Debuchy R."/>
            <person name="Gladieux P."/>
            <person name="Thoren M.H."/>
            <person name="Johannesson H."/>
        </authorList>
    </citation>
    <scope>NUCLEOTIDE SEQUENCE</scope>
    <source>
        <strain evidence="1">CBS 731.68</strain>
    </source>
</reference>
<keyword evidence="2" id="KW-1185">Reference proteome</keyword>
<dbReference type="Proteomes" id="UP001302602">
    <property type="component" value="Unassembled WGS sequence"/>
</dbReference>
<sequence length="106" mass="11707">MAGLADHTAAAPARRRLFHRELMPTIEPLFWARGFAAPGRCNGYDFRACIKCRVAELLESEKATIEPFSERSRRTGYAQFSLYIRYGSFLGGAFVGAATCTAPSLN</sequence>
<reference evidence="1" key="1">
    <citation type="journal article" date="2023" name="Mol. Phylogenet. Evol.">
        <title>Genome-scale phylogeny and comparative genomics of the fungal order Sordariales.</title>
        <authorList>
            <person name="Hensen N."/>
            <person name="Bonometti L."/>
            <person name="Westerberg I."/>
            <person name="Brannstrom I.O."/>
            <person name="Guillou S."/>
            <person name="Cros-Aarteil S."/>
            <person name="Calhoun S."/>
            <person name="Haridas S."/>
            <person name="Kuo A."/>
            <person name="Mondo S."/>
            <person name="Pangilinan J."/>
            <person name="Riley R."/>
            <person name="LaButti K."/>
            <person name="Andreopoulos B."/>
            <person name="Lipzen A."/>
            <person name="Chen C."/>
            <person name="Yan M."/>
            <person name="Daum C."/>
            <person name="Ng V."/>
            <person name="Clum A."/>
            <person name="Steindorff A."/>
            <person name="Ohm R.A."/>
            <person name="Martin F."/>
            <person name="Silar P."/>
            <person name="Natvig D.O."/>
            <person name="Lalanne C."/>
            <person name="Gautier V."/>
            <person name="Ament-Velasquez S.L."/>
            <person name="Kruys A."/>
            <person name="Hutchinson M.I."/>
            <person name="Powell A.J."/>
            <person name="Barry K."/>
            <person name="Miller A.N."/>
            <person name="Grigoriev I.V."/>
            <person name="Debuchy R."/>
            <person name="Gladieux P."/>
            <person name="Hiltunen Thoren M."/>
            <person name="Johannesson H."/>
        </authorList>
    </citation>
    <scope>NUCLEOTIDE SEQUENCE</scope>
    <source>
        <strain evidence="1">CBS 731.68</strain>
    </source>
</reference>
<gene>
    <name evidence="1" type="ORF">N657DRAFT_74251</name>
</gene>
<evidence type="ECO:0000313" key="1">
    <source>
        <dbReference type="EMBL" id="KAK4129439.1"/>
    </source>
</evidence>
<dbReference type="AlphaFoldDB" id="A0AAN6UAX8"/>
<dbReference type="EMBL" id="MU853223">
    <property type="protein sequence ID" value="KAK4129439.1"/>
    <property type="molecule type" value="Genomic_DNA"/>
</dbReference>
<evidence type="ECO:0000313" key="2">
    <source>
        <dbReference type="Proteomes" id="UP001302602"/>
    </source>
</evidence>
<accession>A0AAN6UAX8</accession>
<name>A0AAN6UAX8_9PEZI</name>
<dbReference type="GeneID" id="87834305"/>
<organism evidence="1 2">
    <name type="scientific">Parathielavia appendiculata</name>
    <dbReference type="NCBI Taxonomy" id="2587402"/>
    <lineage>
        <taxon>Eukaryota</taxon>
        <taxon>Fungi</taxon>
        <taxon>Dikarya</taxon>
        <taxon>Ascomycota</taxon>
        <taxon>Pezizomycotina</taxon>
        <taxon>Sordariomycetes</taxon>
        <taxon>Sordariomycetidae</taxon>
        <taxon>Sordariales</taxon>
        <taxon>Chaetomiaceae</taxon>
        <taxon>Parathielavia</taxon>
    </lineage>
</organism>
<comment type="caution">
    <text evidence="1">The sequence shown here is derived from an EMBL/GenBank/DDBJ whole genome shotgun (WGS) entry which is preliminary data.</text>
</comment>
<proteinExistence type="predicted"/>